<dbReference type="CDD" id="cd01446">
    <property type="entry name" value="DSP_MapKP"/>
    <property type="match status" value="1"/>
</dbReference>
<dbReference type="Gene3D" id="3.40.250.10">
    <property type="entry name" value="Rhodanese-like domain"/>
    <property type="match status" value="1"/>
</dbReference>
<dbReference type="GO" id="GO:0008330">
    <property type="term" value="F:protein tyrosine/threonine phosphatase activity"/>
    <property type="evidence" value="ECO:0007669"/>
    <property type="project" value="TreeGrafter"/>
</dbReference>
<dbReference type="SMART" id="SM00195">
    <property type="entry name" value="DSPc"/>
    <property type="match status" value="1"/>
</dbReference>
<reference evidence="9" key="1">
    <citation type="submission" date="2022-11" db="UniProtKB">
        <authorList>
            <consortium name="EnsemblMetazoa"/>
        </authorList>
    </citation>
    <scope>IDENTIFICATION</scope>
</reference>
<evidence type="ECO:0000256" key="4">
    <source>
        <dbReference type="ARBA" id="ARBA00022912"/>
    </source>
</evidence>
<evidence type="ECO:0000259" key="7">
    <source>
        <dbReference type="PROSITE" id="PS50056"/>
    </source>
</evidence>
<feature type="region of interest" description="Disordered" evidence="5">
    <location>
        <begin position="183"/>
        <end position="204"/>
    </location>
</feature>
<dbReference type="PRINTS" id="PR01764">
    <property type="entry name" value="MAPKPHPHTASE"/>
</dbReference>
<dbReference type="InterPro" id="IPR000387">
    <property type="entry name" value="Tyr_Pase_dom"/>
</dbReference>
<dbReference type="PROSITE" id="PS50056">
    <property type="entry name" value="TYR_PHOSPHATASE_2"/>
    <property type="match status" value="1"/>
</dbReference>
<name>A0A913XS54_EXADI</name>
<dbReference type="PANTHER" id="PTHR10159:SF519">
    <property type="entry name" value="DUAL SPECIFICITY PROTEIN PHOSPHATASE MPK3"/>
    <property type="match status" value="1"/>
</dbReference>
<evidence type="ECO:0000256" key="2">
    <source>
        <dbReference type="ARBA" id="ARBA00013064"/>
    </source>
</evidence>
<keyword evidence="3" id="KW-0378">Hydrolase</keyword>
<dbReference type="GO" id="GO:0033550">
    <property type="term" value="F:MAP kinase tyrosine phosphatase activity"/>
    <property type="evidence" value="ECO:0007669"/>
    <property type="project" value="TreeGrafter"/>
</dbReference>
<sequence length="381" mass="42214">MPSLTLLVDSPKTYRRAQVDRKKLMARGATVSWLSEQLKGNSYIMILDCRPFGEYSRRHIQGAINLTIPSLMLRRLKKGNNFSIPSLITSEEGKENFKKNLPMASCVVLYDSSTKDLSSVGHNSALGVVIKKLSEECSATNIRLLEGGFSKFEEKCSGFCEAGEECGRPLLSLAGLTIHDTRNEQSTQQKANLSSNVPTTPDNKKRGKIEMVEILPRLFLGGEKEASNLDLLKKNKISHVLNVTHDRPNAFADVNDFTYKNIPVEDNWKANLADLFPEAFSFIDEGREKGNGVLVHCLAGVSRSVTITIAYLMSDQGLNLNEAYDFVKARKSNVSPNFNFMGQLLEFERSIRPPHTPSSTTSTLSPASSLDESELDTSDTI</sequence>
<dbReference type="SUPFAM" id="SSF52799">
    <property type="entry name" value="(Phosphotyrosine protein) phosphatases II"/>
    <property type="match status" value="1"/>
</dbReference>
<comment type="similarity">
    <text evidence="1">Belongs to the protein-tyrosine phosphatase family. Non-receptor class dual specificity subfamily.</text>
</comment>
<feature type="region of interest" description="Disordered" evidence="5">
    <location>
        <begin position="351"/>
        <end position="381"/>
    </location>
</feature>
<dbReference type="InterPro" id="IPR008343">
    <property type="entry name" value="MKP"/>
</dbReference>
<dbReference type="CDD" id="cd14566">
    <property type="entry name" value="DSP_MKP_classII"/>
    <property type="match status" value="1"/>
</dbReference>
<dbReference type="Pfam" id="PF00581">
    <property type="entry name" value="Rhodanese"/>
    <property type="match status" value="1"/>
</dbReference>
<feature type="compositionally biased region" description="Low complexity" evidence="5">
    <location>
        <begin position="357"/>
        <end position="370"/>
    </location>
</feature>
<dbReference type="PANTHER" id="PTHR10159">
    <property type="entry name" value="DUAL SPECIFICITY PROTEIN PHOSPHATASE"/>
    <property type="match status" value="1"/>
</dbReference>
<keyword evidence="10" id="KW-1185">Reference proteome</keyword>
<dbReference type="InterPro" id="IPR029021">
    <property type="entry name" value="Prot-tyrosine_phosphatase-like"/>
</dbReference>
<dbReference type="OMA" id="YIVNVTP"/>
<feature type="compositionally biased region" description="Polar residues" evidence="5">
    <location>
        <begin position="184"/>
        <end position="201"/>
    </location>
</feature>
<dbReference type="SUPFAM" id="SSF52821">
    <property type="entry name" value="Rhodanese/Cell cycle control phosphatase"/>
    <property type="match status" value="1"/>
</dbReference>
<evidence type="ECO:0000313" key="10">
    <source>
        <dbReference type="Proteomes" id="UP000887567"/>
    </source>
</evidence>
<evidence type="ECO:0000256" key="3">
    <source>
        <dbReference type="ARBA" id="ARBA00022801"/>
    </source>
</evidence>
<dbReference type="InterPro" id="IPR000340">
    <property type="entry name" value="Dual-sp_phosphatase_cat-dom"/>
</dbReference>
<organism evidence="9 10">
    <name type="scientific">Exaiptasia diaphana</name>
    <name type="common">Tropical sea anemone</name>
    <name type="synonym">Aiptasia pulchella</name>
    <dbReference type="NCBI Taxonomy" id="2652724"/>
    <lineage>
        <taxon>Eukaryota</taxon>
        <taxon>Metazoa</taxon>
        <taxon>Cnidaria</taxon>
        <taxon>Anthozoa</taxon>
        <taxon>Hexacorallia</taxon>
        <taxon>Actiniaria</taxon>
        <taxon>Aiptasiidae</taxon>
        <taxon>Exaiptasia</taxon>
    </lineage>
</organism>
<dbReference type="Gene3D" id="3.90.190.10">
    <property type="entry name" value="Protein tyrosine phosphatase superfamily"/>
    <property type="match status" value="1"/>
</dbReference>
<keyword evidence="4" id="KW-0904">Protein phosphatase</keyword>
<evidence type="ECO:0000259" key="8">
    <source>
        <dbReference type="PROSITE" id="PS50206"/>
    </source>
</evidence>
<dbReference type="InterPro" id="IPR036873">
    <property type="entry name" value="Rhodanese-like_dom_sf"/>
</dbReference>
<dbReference type="OrthoDB" id="165342at2759"/>
<dbReference type="AlphaFoldDB" id="A0A913XS54"/>
<proteinExistence type="inferred from homology"/>
<accession>A0A913XS54</accession>
<protein>
    <recommendedName>
        <fullName evidence="2">protein-tyrosine-phosphatase</fullName>
        <ecNumber evidence="2">3.1.3.48</ecNumber>
    </recommendedName>
</protein>
<dbReference type="PROSITE" id="PS50054">
    <property type="entry name" value="TYR_PHOSPHATASE_DUAL"/>
    <property type="match status" value="1"/>
</dbReference>
<dbReference type="InterPro" id="IPR020422">
    <property type="entry name" value="TYR_PHOSPHATASE_DUAL_dom"/>
</dbReference>
<feature type="domain" description="Tyrosine-protein phosphatase" evidence="6">
    <location>
        <begin position="210"/>
        <end position="353"/>
    </location>
</feature>
<dbReference type="Proteomes" id="UP000887567">
    <property type="component" value="Unplaced"/>
</dbReference>
<dbReference type="EnsemblMetazoa" id="XM_021053190.2">
    <property type="protein sequence ID" value="XP_020908849.1"/>
    <property type="gene ID" value="LOC110246810"/>
</dbReference>
<feature type="compositionally biased region" description="Acidic residues" evidence="5">
    <location>
        <begin position="371"/>
        <end position="381"/>
    </location>
</feature>
<feature type="domain" description="Rhodanese" evidence="8">
    <location>
        <begin position="46"/>
        <end position="161"/>
    </location>
</feature>
<dbReference type="Pfam" id="PF00782">
    <property type="entry name" value="DSPc"/>
    <property type="match status" value="1"/>
</dbReference>
<dbReference type="InterPro" id="IPR001763">
    <property type="entry name" value="Rhodanese-like_dom"/>
</dbReference>
<dbReference type="PROSITE" id="PS50206">
    <property type="entry name" value="RHODANESE_3"/>
    <property type="match status" value="1"/>
</dbReference>
<dbReference type="SMART" id="SM00450">
    <property type="entry name" value="RHOD"/>
    <property type="match status" value="1"/>
</dbReference>
<evidence type="ECO:0000313" key="9">
    <source>
        <dbReference type="EnsemblMetazoa" id="XP_020908849.1"/>
    </source>
</evidence>
<dbReference type="GO" id="GO:0017017">
    <property type="term" value="F:MAP kinase tyrosine/serine/threonine phosphatase activity"/>
    <property type="evidence" value="ECO:0007669"/>
    <property type="project" value="InterPro"/>
</dbReference>
<feature type="domain" description="Tyrosine specific protein phosphatases" evidence="7">
    <location>
        <begin position="273"/>
        <end position="334"/>
    </location>
</feature>
<dbReference type="GO" id="GO:0005829">
    <property type="term" value="C:cytosol"/>
    <property type="evidence" value="ECO:0007669"/>
    <property type="project" value="TreeGrafter"/>
</dbReference>
<dbReference type="EC" id="3.1.3.48" evidence="2"/>
<dbReference type="GeneID" id="110246810"/>
<evidence type="ECO:0000256" key="1">
    <source>
        <dbReference type="ARBA" id="ARBA00008601"/>
    </source>
</evidence>
<evidence type="ECO:0000256" key="5">
    <source>
        <dbReference type="SAM" id="MobiDB-lite"/>
    </source>
</evidence>
<dbReference type="GO" id="GO:0043409">
    <property type="term" value="P:negative regulation of MAPK cascade"/>
    <property type="evidence" value="ECO:0007669"/>
    <property type="project" value="TreeGrafter"/>
</dbReference>
<dbReference type="KEGG" id="epa:110246810"/>
<dbReference type="RefSeq" id="XP_020908849.1">
    <property type="nucleotide sequence ID" value="XM_021053190.2"/>
</dbReference>
<evidence type="ECO:0000259" key="6">
    <source>
        <dbReference type="PROSITE" id="PS50054"/>
    </source>
</evidence>